<accession>A0ABR1GDF5</accession>
<dbReference type="SUPFAM" id="SSF57184">
    <property type="entry name" value="Growth factor receptor domain"/>
    <property type="match status" value="1"/>
</dbReference>
<dbReference type="PROSITE" id="PS50096">
    <property type="entry name" value="IQ"/>
    <property type="match status" value="2"/>
</dbReference>
<comment type="caution">
    <text evidence="2">The sequence shown here is derived from an EMBL/GenBank/DDBJ whole genome shotgun (WGS) entry which is preliminary data.</text>
</comment>
<name>A0ABR1GDF5_AURAN</name>
<evidence type="ECO:0000313" key="2">
    <source>
        <dbReference type="EMBL" id="KAK7254039.1"/>
    </source>
</evidence>
<dbReference type="PANTHER" id="PTHR46967">
    <property type="entry name" value="INSULIN-LIKE GROWTH FACTOR BINDING PROTEIN,N-TERMINAL"/>
    <property type="match status" value="1"/>
</dbReference>
<keyword evidence="3" id="KW-1185">Reference proteome</keyword>
<dbReference type="PANTHER" id="PTHR46967:SF2">
    <property type="entry name" value="SUSHI, VON WILLEBRAND FACTOR TYPE A, EGF AND PENTRAXIN DOMAIN-CONTAINING PROTEIN 1-LIKE"/>
    <property type="match status" value="1"/>
</dbReference>
<dbReference type="Gene3D" id="2.10.50.10">
    <property type="entry name" value="Tumor Necrosis Factor Receptor, subunit A, domain 2"/>
    <property type="match status" value="1"/>
</dbReference>
<dbReference type="Proteomes" id="UP001363151">
    <property type="component" value="Unassembled WGS sequence"/>
</dbReference>
<proteinExistence type="predicted"/>
<dbReference type="SMART" id="SM01411">
    <property type="entry name" value="Ephrin_rec_like"/>
    <property type="match status" value="5"/>
</dbReference>
<evidence type="ECO:0008006" key="4">
    <source>
        <dbReference type="Google" id="ProtNLM"/>
    </source>
</evidence>
<sequence length="2610" mass="274126">MEESDELRELSRATLDRVVSAVEARARAREAGLRRCLRRAAGLAARGGARATAERERARVDAPADVVGLRAEVSRLAATPNPSDADRGARGGARALAARTKAWVLAEWRRTASLRSVAALERKLAAAEARVAAAEAREDDSGATIAGLEAELAPRACCANERSSSARLAAKAALVVCRDDDDDWLARAASALAAADDRDAVDAASAKRLARAPRELAAREPRSRRVRRRRAAEGARRALEDALVEAEALASDRRAAAAEGAGARARWRAATASPGAARSEGPRARVYEDAVGAFGRLEAVAAVGGDVDAAATQELAFDSVRVAHAASTEADAARFDSARRGVRERLAERRRRLAERNNESSDGDGVRDAAVEAQRLIASFEDEATRLDAQRGDALDRARRRSRARATGRRERRARAAELRRGCAEAAEAAEVRDVVSRRVHAERLSLARGGAFEIELVRMAMEDATAAHARDMERLARRAAVLDAAVAAEASAEAEGFERCIDALTAAATAPLGPLPDGASRESARRGATVVARLWRGRSARRGAGRVRAERARIRAAEVAQRFFARRAARRRRAALVAQRVWRGTLERRARRRETEAAVVQRAYRSAVARRALAARRLDRAARFLRDFFAFAKYRNDALEAAELLQSRVRGRRARRSFEIALRRDRAARKTQRAARARLRIRGRDVLPVQRVWRVALAIRERRRRFENRRRRRASTKLQAMRRKVRGMCVAATRRRSVASFQASARAGIARRRAAARYKVVSAVVAVDVAPVETVVAGVAFEAFLRLWNADGRPCVGTRRCRVALEAGNFSAAYEIEGGSVVALKDVAPTVAGDVILSVAVTVEGAEIAAETSVTVEAAAPADLIVAALRSEAFGGEPFRPFGAMKAVDAFGNVVGLDGEVHILAGDEVLGKAPLVGGYCSSDVLVCLERAGDYELSARVVDVALASGKVRVAVRVGPPAALDVRVVETSCIAGAGLPVWVSVVDAGRNVVHESELDVQVVASERGAVRIDFSVTCVDGIATVSNGSLAALTAAGEYTIAFSSEGIAGADVGVVVVPGEPRAFAVDAGDGRAGLPLKDSAPRIRAVDAYGNTAFPRLEPVRVRCLALGEREEYAGALINQQPEIEIVDLGGNRCVDVVDTARHRRIHDDVARLAADGGAGELEVACLKRLALLRALVAEDNVTAAVDLSLALGASARFGSCGRDAPHVGEAQVLVRVASHRAAGGSNATARVRVDKDWLAASPKRFRVSGDEPVVGFALDGVFHAVAAPMRCEASGDGGAACDGGRGAERFPSTAAAHEAARNATKRAKRGRRPSRFADTDDDYVKGTATILIIPACPSDVTCADEWDGIAASVGIGTYVDNLVDALNGYLDENSYGQFQLDATVTPTMQLAYSSSSCGSTDPLGYYYGDAYALDSMAFAAAEAYDATYAMGNYDYYAILPQYCSGWGWLGIAFVGVPGAVLNLLAYDYDAAFAHELGHNFGAYHASFDDAEGARGAVAWWDDGSSDWVEYANPYTVMGSGAISPSDTSPHYLGVGKVIFDWIAESDVESVEPHDANDDGACAPCGPFSLQAIDDGSWASGVPGLLEIATATADRYLFVEYRSQFSGALLTWSDVRGTSSTTGNYGNTLLLDGHPSTTSYADAVLGLGEEVVVDLGTQANQGVRWATVTVGSSLTSSGHLEITVSASDTKAPTAMEANADPAFMAGFILYVSEETTRDCYVLTVGDALHKTGTQSPTHEGCYAGAGASSGWTLLGTYKHTVNETQFFADGDAAGCNATALLVESHAPAASNVTAVATGTACVLALVITGPLDSELWPAALGDYALWAPSVMPTPLPSTGRPSGLPTSTPTEVLRCPENWYGRGLHDECYECPAGTYTENDEGGLELDDCISCTAGRYNADEAGEGCPLCPRGTYSATDAAAMGLNCTACGLSTDADPGASSCSSCAAGRAALFGYADCVSCSLDDDSECPDGPLGGTCSNRGDCTFGACVCDACASGADCSVDACGTQSGGGVGVTLATSVFAFREGEVANVTVDVARVLGLSGAETATLSVASSTTADARDYDAALFPLTASLADGDALASVVVPLRNGTWGSASKVAGGGCRKLVLELASSGLTVVDGRNLDGLRTNATIYVYDDDVNATDPDDASKRERAAACAALAPAAASDVGADAVDSQAALAGLVQGFWLDEATGWAAADLWSAEVVGRPSPYGGAEAGVLLLNKTCEDSSSWYKATTPSRDCSWVGDDATQRCANAKSIGGVYARVGCPRTCGECACDGKPAATLGLRWRPNVDLDGMFAPVVLRGWSKTNNSDGNWKMTFDLHDGDTWASQLSVPFSAGDDEWAYAAKTWRPDTPDLRNVRVALHAPCAALTHTGGPTQFAFVGAFFDPKLSCKCGTKHYLKNANGNREKCQYCPAASYCVDSVRYRCPEGEMSFGGSTACEPCRKGYVCENGIGVVCEGTSDFSDNIAADGHCDAACPAGFECRAGVATGCAPGKYAPESRVVPDHMHDCIPCDPGYFANETNSTACHPCPAGKTSKLGEATCFDCAAGEFVRRGAYPCASCPAGTWSPAGAGACTNCTAGRYAAEVGTNVACYACNGSTAEAATSCGA</sequence>
<dbReference type="Pfam" id="PF13583">
    <property type="entry name" value="Reprolysin_4"/>
    <property type="match status" value="1"/>
</dbReference>
<protein>
    <recommendedName>
        <fullName evidence="4">TNFR-Cys domain-containing protein</fullName>
    </recommendedName>
</protein>
<evidence type="ECO:0000313" key="3">
    <source>
        <dbReference type="Proteomes" id="UP001363151"/>
    </source>
</evidence>
<feature type="compositionally biased region" description="Basic residues" evidence="1">
    <location>
        <begin position="398"/>
        <end position="412"/>
    </location>
</feature>
<organism evidence="2 3">
    <name type="scientific">Aureococcus anophagefferens</name>
    <name type="common">Harmful bloom alga</name>
    <dbReference type="NCBI Taxonomy" id="44056"/>
    <lineage>
        <taxon>Eukaryota</taxon>
        <taxon>Sar</taxon>
        <taxon>Stramenopiles</taxon>
        <taxon>Ochrophyta</taxon>
        <taxon>Pelagophyceae</taxon>
        <taxon>Pelagomonadales</taxon>
        <taxon>Pelagomonadaceae</taxon>
        <taxon>Aureococcus</taxon>
    </lineage>
</organism>
<dbReference type="InterPro" id="IPR009030">
    <property type="entry name" value="Growth_fac_rcpt_cys_sf"/>
</dbReference>
<gene>
    <name evidence="2" type="ORF">SO694_000037121</name>
</gene>
<reference evidence="2 3" key="1">
    <citation type="submission" date="2024-03" db="EMBL/GenBank/DDBJ databases">
        <title>Aureococcus anophagefferens CCMP1851 and Kratosvirus quantuckense: Draft genome of a second virus-susceptible host strain in the model system.</title>
        <authorList>
            <person name="Chase E."/>
            <person name="Truchon A.R."/>
            <person name="Schepens W."/>
            <person name="Wilhelm S.W."/>
        </authorList>
    </citation>
    <scope>NUCLEOTIDE SEQUENCE [LARGE SCALE GENOMIC DNA]</scope>
    <source>
        <strain evidence="2 3">CCMP1851</strain>
    </source>
</reference>
<evidence type="ECO:0000256" key="1">
    <source>
        <dbReference type="SAM" id="MobiDB-lite"/>
    </source>
</evidence>
<dbReference type="SMART" id="SM00015">
    <property type="entry name" value="IQ"/>
    <property type="match status" value="4"/>
</dbReference>
<dbReference type="InterPro" id="IPR000048">
    <property type="entry name" value="IQ_motif_EF-hand-BS"/>
</dbReference>
<dbReference type="EMBL" id="JBBJCI010000033">
    <property type="protein sequence ID" value="KAK7254039.1"/>
    <property type="molecule type" value="Genomic_DNA"/>
</dbReference>
<feature type="region of interest" description="Disordered" evidence="1">
    <location>
        <begin position="391"/>
        <end position="412"/>
    </location>
</feature>
<dbReference type="SUPFAM" id="SSF55486">
    <property type="entry name" value="Metalloproteases ('zincins'), catalytic domain"/>
    <property type="match status" value="1"/>
</dbReference>